<dbReference type="InterPro" id="IPR013424">
    <property type="entry name" value="Ice-binding_C"/>
</dbReference>
<evidence type="ECO:0000259" key="2">
    <source>
        <dbReference type="Pfam" id="PF07589"/>
    </source>
</evidence>
<keyword evidence="4" id="KW-1185">Reference proteome</keyword>
<proteinExistence type="predicted"/>
<feature type="chain" id="PRO_5037319553" description="Ice-binding protein C-terminal domain-containing protein" evidence="1">
    <location>
        <begin position="20"/>
        <end position="290"/>
    </location>
</feature>
<sequence length="290" mass="31422">MKLSPFMRFTYLAAFTASASFLYSQSSLETWSIIEAGHNEIDFVNPPLTAILPGGYGYSDVGAPLSVNGSGEFGPMTFSAQASASASYLGLRTYASGELTDTYFEPYFPEEGDPQGVENFFNAYSYASFTDTLSYGGTAVNYNSRYLLNLSGSIFGEEAFNIVTIQHANVPVQRWSFFNPGNYDVQLVSDAYVHGAFAQEIRVTLQSYFQVYTGYHEDGSTIMGTADFDNTLVLGGVELRDENGVLLPDGTITSASGTNYGIIAIPEPSTGLLAFASSVLLVAGWRRRLS</sequence>
<accession>A0A918WJU3</accession>
<reference evidence="3" key="2">
    <citation type="submission" date="2020-09" db="EMBL/GenBank/DDBJ databases">
        <authorList>
            <person name="Sun Q."/>
            <person name="Kim S."/>
        </authorList>
    </citation>
    <scope>NUCLEOTIDE SEQUENCE</scope>
    <source>
        <strain evidence="3">KCTC 12988</strain>
    </source>
</reference>
<dbReference type="AlphaFoldDB" id="A0A918WJU3"/>
<dbReference type="Proteomes" id="UP000644507">
    <property type="component" value="Unassembled WGS sequence"/>
</dbReference>
<evidence type="ECO:0000313" key="4">
    <source>
        <dbReference type="Proteomes" id="UP000644507"/>
    </source>
</evidence>
<dbReference type="Pfam" id="PF07589">
    <property type="entry name" value="PEP-CTERM"/>
    <property type="match status" value="1"/>
</dbReference>
<evidence type="ECO:0000256" key="1">
    <source>
        <dbReference type="SAM" id="SignalP"/>
    </source>
</evidence>
<keyword evidence="1" id="KW-0732">Signal</keyword>
<feature type="domain" description="Ice-binding protein C-terminal" evidence="2">
    <location>
        <begin position="264"/>
        <end position="288"/>
    </location>
</feature>
<reference evidence="3" key="1">
    <citation type="journal article" date="2014" name="Int. J. Syst. Evol. Microbiol.">
        <title>Complete genome sequence of Corynebacterium casei LMG S-19264T (=DSM 44701T), isolated from a smear-ripened cheese.</title>
        <authorList>
            <consortium name="US DOE Joint Genome Institute (JGI-PGF)"/>
            <person name="Walter F."/>
            <person name="Albersmeier A."/>
            <person name="Kalinowski J."/>
            <person name="Ruckert C."/>
        </authorList>
    </citation>
    <scope>NUCLEOTIDE SEQUENCE</scope>
    <source>
        <strain evidence="3">KCTC 12988</strain>
    </source>
</reference>
<gene>
    <name evidence="3" type="ORF">GCM10007100_18380</name>
</gene>
<name>A0A918WJU3_9BACT</name>
<dbReference type="EMBL" id="BMXI01000007">
    <property type="protein sequence ID" value="GHC52414.1"/>
    <property type="molecule type" value="Genomic_DNA"/>
</dbReference>
<protein>
    <recommendedName>
        <fullName evidence="2">Ice-binding protein C-terminal domain-containing protein</fullName>
    </recommendedName>
</protein>
<comment type="caution">
    <text evidence="3">The sequence shown here is derived from an EMBL/GenBank/DDBJ whole genome shotgun (WGS) entry which is preliminary data.</text>
</comment>
<organism evidence="3 4">
    <name type="scientific">Roseibacillus persicicus</name>
    <dbReference type="NCBI Taxonomy" id="454148"/>
    <lineage>
        <taxon>Bacteria</taxon>
        <taxon>Pseudomonadati</taxon>
        <taxon>Verrucomicrobiota</taxon>
        <taxon>Verrucomicrobiia</taxon>
        <taxon>Verrucomicrobiales</taxon>
        <taxon>Verrucomicrobiaceae</taxon>
        <taxon>Roseibacillus</taxon>
    </lineage>
</organism>
<feature type="signal peptide" evidence="1">
    <location>
        <begin position="1"/>
        <end position="19"/>
    </location>
</feature>
<evidence type="ECO:0000313" key="3">
    <source>
        <dbReference type="EMBL" id="GHC52414.1"/>
    </source>
</evidence>